<feature type="domain" description="PiggyBac transposable element-derived protein" evidence="1">
    <location>
        <begin position="119"/>
        <end position="173"/>
    </location>
</feature>
<evidence type="ECO:0000313" key="2">
    <source>
        <dbReference type="EMBL" id="KAK2725153.1"/>
    </source>
</evidence>
<name>A0AA88I9M7_ARTSF</name>
<feature type="non-terminal residue" evidence="2">
    <location>
        <position position="228"/>
    </location>
</feature>
<organism evidence="2 3">
    <name type="scientific">Artemia franciscana</name>
    <name type="common">Brine shrimp</name>
    <name type="synonym">Artemia sanfranciscana</name>
    <dbReference type="NCBI Taxonomy" id="6661"/>
    <lineage>
        <taxon>Eukaryota</taxon>
        <taxon>Metazoa</taxon>
        <taxon>Ecdysozoa</taxon>
        <taxon>Arthropoda</taxon>
        <taxon>Crustacea</taxon>
        <taxon>Branchiopoda</taxon>
        <taxon>Anostraca</taxon>
        <taxon>Artemiidae</taxon>
        <taxon>Artemia</taxon>
    </lineage>
</organism>
<sequence length="228" mass="26601">PNPVGLKNFVLANLKGIVLGFEIYHGANMLFKSMKCHGLAAGIVLRLCQTLPTGSCLYFDRFFNSTKLLDLLSAFVREDQNPPIMEWFYERITTLGLNCNSVEKETTMGRWDTKLGMRITISHPRSLTDFKKHMGFVDTTDRMISYYRFPSSTRKWTIRFLHYFIDAVHYNAFIKLQAHEENSRQSFDVLILYRLYVAEHLLCWLEPEKYAEKDDDCEILSAGNFNNR</sequence>
<dbReference type="AlphaFoldDB" id="A0AA88I9M7"/>
<protein>
    <recommendedName>
        <fullName evidence="1">PiggyBac transposable element-derived protein domain-containing protein</fullName>
    </recommendedName>
</protein>
<dbReference type="EMBL" id="JAVRJZ010000003">
    <property type="protein sequence ID" value="KAK2725153.1"/>
    <property type="molecule type" value="Genomic_DNA"/>
</dbReference>
<feature type="domain" description="PiggyBac transposable element-derived protein" evidence="1">
    <location>
        <begin position="1"/>
        <end position="74"/>
    </location>
</feature>
<comment type="caution">
    <text evidence="2">The sequence shown here is derived from an EMBL/GenBank/DDBJ whole genome shotgun (WGS) entry which is preliminary data.</text>
</comment>
<dbReference type="PANTHER" id="PTHR47272:SF2">
    <property type="entry name" value="PIGGYBAC TRANSPOSABLE ELEMENT-DERIVED PROTEIN 3-LIKE"/>
    <property type="match status" value="1"/>
</dbReference>
<proteinExistence type="predicted"/>
<evidence type="ECO:0000259" key="1">
    <source>
        <dbReference type="Pfam" id="PF13843"/>
    </source>
</evidence>
<accession>A0AA88I9M7</accession>
<dbReference type="Proteomes" id="UP001187531">
    <property type="component" value="Unassembled WGS sequence"/>
</dbReference>
<dbReference type="PANTHER" id="PTHR47272">
    <property type="entry name" value="DDE_TNP_1_7 DOMAIN-CONTAINING PROTEIN"/>
    <property type="match status" value="1"/>
</dbReference>
<reference evidence="2" key="1">
    <citation type="submission" date="2023-07" db="EMBL/GenBank/DDBJ databases">
        <title>Chromosome-level genome assembly of Artemia franciscana.</title>
        <authorList>
            <person name="Jo E."/>
        </authorList>
    </citation>
    <scope>NUCLEOTIDE SEQUENCE</scope>
    <source>
        <tissue evidence="2">Whole body</tissue>
    </source>
</reference>
<dbReference type="Pfam" id="PF13843">
    <property type="entry name" value="DDE_Tnp_1_7"/>
    <property type="match status" value="2"/>
</dbReference>
<gene>
    <name evidence="2" type="ORF">QYM36_001564</name>
</gene>
<keyword evidence="3" id="KW-1185">Reference proteome</keyword>
<dbReference type="InterPro" id="IPR029526">
    <property type="entry name" value="PGBD"/>
</dbReference>
<evidence type="ECO:0000313" key="3">
    <source>
        <dbReference type="Proteomes" id="UP001187531"/>
    </source>
</evidence>